<keyword evidence="2" id="KW-0946">Virion</keyword>
<name>A0A5Q0V0L7_9ORTO</name>
<sequence length="579" mass="63179">MSVRAQRNDAKRQRLEFVDTEGKPATSSGLSKPALDPEANGLAKRVLYHAHCAVMSLSGMGEAFYSQLEPMCLITSNLWTAHTIIKQEGNGKGAVKNRVNGTLPVVLGDKSVFPEDFVVILRGVLELYGLKPGTEAYEKFKGCFQTHLTQMHAFKLRQAEVQFMNKNYTVGTSAAGKEQVVQMHLYGVQPAHMALCYGANFPPSMQTANMQQMGPATLLVGLARQKMPVYQEKWERAVNQQMGGVANIKEIASLIGGAGGAAKHFIEKTLDICAAGVVRSSCKGAIPWMFYYKAFAEDTAFVAWFGKIKLVPLAAPEAEGMEVSDDAAATGEGASGSQRPRVVQPRYTLDFGGPLTAELVPDVLKTLDMSGKGFWNFYRLASEVEFKALQVPQGNVEHYRQAISLAMTGLYFDDLATIRHVFGHEPFLRKETVNSFADLKKMGTATAMKLWAPVHVAKMATAAQSKWGAGQDHHIIPAYRISGRGVQRVTENSPLAKRLGVTREHADLRTQGEAALLEALTRQAQRMRTGILHEGTLETGTTEWFKVGATSNAGCYGQAVNASIERTGLTIFASSRNLE</sequence>
<protein>
    <submittedName>
        <fullName evidence="2">Nucleocapsid protein</fullName>
    </submittedName>
</protein>
<reference evidence="2" key="1">
    <citation type="journal article" date="2019" name="Viruses">
        <title>Viromics Reveal a Number of Novel RNA Viruses in Swedish Mosquitoes.</title>
        <authorList>
            <person name="Oehlund P."/>
            <person name="Hayer J."/>
            <person name="Lunden H."/>
            <person name="Hesson J.C."/>
            <person name="Blomstroem A.-L."/>
        </authorList>
    </citation>
    <scope>NUCLEOTIDE SEQUENCE</scope>
    <source>
        <strain evidence="2">SW2</strain>
    </source>
</reference>
<proteinExistence type="predicted"/>
<evidence type="ECO:0000256" key="1">
    <source>
        <dbReference type="SAM" id="MobiDB-lite"/>
    </source>
</evidence>
<feature type="compositionally biased region" description="Basic and acidic residues" evidence="1">
    <location>
        <begin position="1"/>
        <end position="22"/>
    </location>
</feature>
<keyword evidence="2" id="KW-0543">Viral nucleoprotein</keyword>
<accession>A0A5Q0V0L7</accession>
<organism evidence="2">
    <name type="scientific">Culex orthomyxo-like virus</name>
    <dbReference type="NCBI Taxonomy" id="2665414"/>
    <lineage>
        <taxon>Viruses</taxon>
        <taxon>Riboviria</taxon>
        <taxon>Orthornavirae</taxon>
        <taxon>Negarnaviricota</taxon>
        <taxon>Polyploviricotina</taxon>
        <taxon>Insthoviricetes</taxon>
        <taxon>Articulavirales</taxon>
        <taxon>Orthomyxoviridae</taxon>
    </lineage>
</organism>
<dbReference type="EMBL" id="MN513370">
    <property type="protein sequence ID" value="QGA87316.1"/>
    <property type="molecule type" value="Viral_cRNA"/>
</dbReference>
<evidence type="ECO:0000313" key="2">
    <source>
        <dbReference type="EMBL" id="QGA87316.1"/>
    </source>
</evidence>
<dbReference type="GO" id="GO:0019013">
    <property type="term" value="C:viral nucleocapsid"/>
    <property type="evidence" value="ECO:0007669"/>
    <property type="project" value="UniProtKB-KW"/>
</dbReference>
<feature type="region of interest" description="Disordered" evidence="1">
    <location>
        <begin position="1"/>
        <end position="34"/>
    </location>
</feature>
<reference evidence="2" key="2">
    <citation type="submission" date="2019-09" db="EMBL/GenBank/DDBJ databases">
        <authorList>
            <person name="Ohlund P."/>
            <person name="Hayer J."/>
            <person name="Lunden H."/>
            <person name="Hesson J.C."/>
            <person name="Blomstrom A.-L."/>
        </authorList>
    </citation>
    <scope>NUCLEOTIDE SEQUENCE</scope>
    <source>
        <strain evidence="2">SW2</strain>
    </source>
</reference>